<feature type="compositionally biased region" description="Basic and acidic residues" evidence="1">
    <location>
        <begin position="28"/>
        <end position="38"/>
    </location>
</feature>
<dbReference type="EMBL" id="VSSQ01113765">
    <property type="protein sequence ID" value="MPN50001.1"/>
    <property type="molecule type" value="Genomic_DNA"/>
</dbReference>
<organism evidence="2">
    <name type="scientific">bioreactor metagenome</name>
    <dbReference type="NCBI Taxonomy" id="1076179"/>
    <lineage>
        <taxon>unclassified sequences</taxon>
        <taxon>metagenomes</taxon>
        <taxon>ecological metagenomes</taxon>
    </lineage>
</organism>
<evidence type="ECO:0000256" key="1">
    <source>
        <dbReference type="SAM" id="MobiDB-lite"/>
    </source>
</evidence>
<feature type="region of interest" description="Disordered" evidence="1">
    <location>
        <begin position="23"/>
        <end position="67"/>
    </location>
</feature>
<accession>A0A645IFA2</accession>
<evidence type="ECO:0000313" key="2">
    <source>
        <dbReference type="EMBL" id="MPN50001.1"/>
    </source>
</evidence>
<comment type="caution">
    <text evidence="2">The sequence shown here is derived from an EMBL/GenBank/DDBJ whole genome shotgun (WGS) entry which is preliminary data.</text>
</comment>
<reference evidence="2" key="1">
    <citation type="submission" date="2019-08" db="EMBL/GenBank/DDBJ databases">
        <authorList>
            <person name="Kucharzyk K."/>
            <person name="Murdoch R.W."/>
            <person name="Higgins S."/>
            <person name="Loffler F."/>
        </authorList>
    </citation>
    <scope>NUCLEOTIDE SEQUENCE</scope>
</reference>
<sequence length="109" mass="12302">MHAGTVKPSFAEALPASAEFFQHTPNLRLKEDKQHDDDGAGGQNRIQQPAQYGQRKQLRRNGAQKQQPNAFEHLVSTGLLCPDDELIDQYRDDGNVESVLYEELRKAAR</sequence>
<proteinExistence type="predicted"/>
<protein>
    <submittedName>
        <fullName evidence="2">Uncharacterized protein</fullName>
    </submittedName>
</protein>
<dbReference type="AlphaFoldDB" id="A0A645IFA2"/>
<name>A0A645IFA2_9ZZZZ</name>
<gene>
    <name evidence="2" type="ORF">SDC9_197626</name>
</gene>